<dbReference type="Gene3D" id="3.30.420.40">
    <property type="match status" value="2"/>
</dbReference>
<dbReference type="InterPro" id="IPR043129">
    <property type="entry name" value="ATPase_NBD"/>
</dbReference>
<organism evidence="2 3">
    <name type="scientific">Sumerlaea chitinivorans</name>
    <dbReference type="NCBI Taxonomy" id="2250252"/>
    <lineage>
        <taxon>Bacteria</taxon>
        <taxon>Candidatus Sumerlaeota</taxon>
        <taxon>Candidatus Sumerlaeia</taxon>
        <taxon>Candidatus Sumerlaeales</taxon>
        <taxon>Candidatus Sumerlaeaceae</taxon>
        <taxon>Candidatus Sumerlaea</taxon>
    </lineage>
</organism>
<name>A0A2Z4Y2S5_SUMC1</name>
<dbReference type="PANTHER" id="PTHR30605">
    <property type="entry name" value="ANHYDRO-N-ACETYLMURAMIC ACID KINASE"/>
    <property type="match status" value="1"/>
</dbReference>
<proteinExistence type="inferred from homology"/>
<dbReference type="EMBL" id="CP030759">
    <property type="protein sequence ID" value="AXA35148.1"/>
    <property type="molecule type" value="Genomic_DNA"/>
</dbReference>
<dbReference type="HAMAP" id="MF_01270">
    <property type="entry name" value="AnhMurNAc_kinase"/>
    <property type="match status" value="1"/>
</dbReference>
<keyword evidence="1" id="KW-0808">Transferase</keyword>
<protein>
    <recommendedName>
        <fullName evidence="1">Anhydro-N-acetylmuramic acid kinase</fullName>
        <ecNumber evidence="1">2.7.1.170</ecNumber>
    </recommendedName>
    <alternativeName>
        <fullName evidence="1">AnhMurNAc kinase</fullName>
    </alternativeName>
</protein>
<sequence>MVKRPRCRILGVMSGTSADSIDVAVCDLSFTPAKRIQADLIAFYEHPIPAHLRQALLNLFRDRRGSLKWVCSLNFALGQAFADAVEACLRRHHISHSSVVAIASHGQTVYHVPPSQAHKRDLTASTLQIAEPAVIAERTGLMVIHNFRAADVAVGGEGAPLVPFADYHLFGHPRNTIVVGNLGGIANVTVLPASNRLEDVIAFDTGPGNMLLDAIVHRFWPERQYDVGGRLASAGRVHVELLERWTRMPFFHLPPPKSTGRELFGEQFLEKELRHSQSISPQDLLATAVEFTARSFVESLSRFVEPRWPIAAIYMGGGGARNRFLMQRIRILAKQLLVRCPEVAPLEKLGMPAKARECVAFAVLGFARLLGLPGNVPSATGASRSVLLGSITEPTVLRGCPWR</sequence>
<dbReference type="PANTHER" id="PTHR30605:SF0">
    <property type="entry name" value="ANHYDRO-N-ACETYLMURAMIC ACID KINASE"/>
    <property type="match status" value="1"/>
</dbReference>
<evidence type="ECO:0000256" key="1">
    <source>
        <dbReference type="HAMAP-Rule" id="MF_01270"/>
    </source>
</evidence>
<keyword evidence="1 2" id="KW-0418">Kinase</keyword>
<keyword evidence="1" id="KW-0119">Carbohydrate metabolism</keyword>
<comment type="pathway">
    <text evidence="1">Amino-sugar metabolism; 1,6-anhydro-N-acetylmuramate degradation.</text>
</comment>
<dbReference type="GO" id="GO:0006040">
    <property type="term" value="P:amino sugar metabolic process"/>
    <property type="evidence" value="ECO:0007669"/>
    <property type="project" value="InterPro"/>
</dbReference>
<dbReference type="EC" id="2.7.1.170" evidence="1"/>
<accession>A0A2Z4Y2S5</accession>
<comment type="similarity">
    <text evidence="1">Belongs to the anhydro-N-acetylmuramic acid kinase family.</text>
</comment>
<evidence type="ECO:0000313" key="3">
    <source>
        <dbReference type="Proteomes" id="UP000262583"/>
    </source>
</evidence>
<dbReference type="AlphaFoldDB" id="A0A2Z4Y2S5"/>
<dbReference type="SUPFAM" id="SSF53067">
    <property type="entry name" value="Actin-like ATPase domain"/>
    <property type="match status" value="1"/>
</dbReference>
<dbReference type="Pfam" id="PF03702">
    <property type="entry name" value="AnmK"/>
    <property type="match status" value="1"/>
</dbReference>
<dbReference type="Proteomes" id="UP000262583">
    <property type="component" value="Chromosome"/>
</dbReference>
<evidence type="ECO:0000313" key="2">
    <source>
        <dbReference type="EMBL" id="AXA35148.1"/>
    </source>
</evidence>
<dbReference type="CDD" id="cd24050">
    <property type="entry name" value="ASKHA_NBD_ANMK"/>
    <property type="match status" value="1"/>
</dbReference>
<dbReference type="GO" id="GO:0005524">
    <property type="term" value="F:ATP binding"/>
    <property type="evidence" value="ECO:0007669"/>
    <property type="project" value="UniProtKB-UniRule"/>
</dbReference>
<dbReference type="GO" id="GO:0097175">
    <property type="term" value="P:1,6-anhydro-N-acetyl-beta-muramic acid catabolic process"/>
    <property type="evidence" value="ECO:0007669"/>
    <property type="project" value="UniProtKB-UniRule"/>
</dbReference>
<dbReference type="NCBIfam" id="NF007148">
    <property type="entry name" value="PRK09585.3-2"/>
    <property type="match status" value="1"/>
</dbReference>
<dbReference type="GO" id="GO:0016773">
    <property type="term" value="F:phosphotransferase activity, alcohol group as acceptor"/>
    <property type="evidence" value="ECO:0007669"/>
    <property type="project" value="UniProtKB-UniRule"/>
</dbReference>
<dbReference type="UniPathway" id="UPA00544"/>
<feature type="binding site" evidence="1">
    <location>
        <begin position="15"/>
        <end position="22"/>
    </location>
    <ligand>
        <name>ATP</name>
        <dbReference type="ChEBI" id="CHEBI:30616"/>
    </ligand>
</feature>
<gene>
    <name evidence="1" type="primary">anmK</name>
    <name evidence="2" type="ORF">BRCON_0371</name>
</gene>
<keyword evidence="1" id="KW-0067">ATP-binding</keyword>
<comment type="catalytic activity">
    <reaction evidence="1">
        <text>1,6-anhydro-N-acetyl-beta-muramate + ATP + H2O = N-acetyl-D-muramate 6-phosphate + ADP + H(+)</text>
        <dbReference type="Rhea" id="RHEA:24952"/>
        <dbReference type="ChEBI" id="CHEBI:15377"/>
        <dbReference type="ChEBI" id="CHEBI:15378"/>
        <dbReference type="ChEBI" id="CHEBI:30616"/>
        <dbReference type="ChEBI" id="CHEBI:58690"/>
        <dbReference type="ChEBI" id="CHEBI:58722"/>
        <dbReference type="ChEBI" id="CHEBI:456216"/>
        <dbReference type="EC" id="2.7.1.170"/>
    </reaction>
</comment>
<dbReference type="UniPathway" id="UPA00343"/>
<reference evidence="2 3" key="1">
    <citation type="submission" date="2018-05" db="EMBL/GenBank/DDBJ databases">
        <title>A metagenomic window into the 2 km-deep terrestrial subsurface aquifer revealed taxonomically and functionally diverse microbial community comprising novel uncultured bacterial lineages.</title>
        <authorList>
            <person name="Kadnikov V.V."/>
            <person name="Mardanov A.V."/>
            <person name="Beletsky A.V."/>
            <person name="Banks D."/>
            <person name="Pimenov N.V."/>
            <person name="Frank Y.A."/>
            <person name="Karnachuk O.V."/>
            <person name="Ravin N.V."/>
        </authorList>
    </citation>
    <scope>NUCLEOTIDE SEQUENCE [LARGE SCALE GENOMIC DNA]</scope>
    <source>
        <strain evidence="2">BY</strain>
    </source>
</reference>
<keyword evidence="1" id="KW-0547">Nucleotide-binding</keyword>
<dbReference type="GO" id="GO:0016301">
    <property type="term" value="F:kinase activity"/>
    <property type="evidence" value="ECO:0007669"/>
    <property type="project" value="UniProtKB-KW"/>
</dbReference>
<dbReference type="KEGG" id="schv:BRCON_0371"/>
<dbReference type="InterPro" id="IPR005338">
    <property type="entry name" value="Anhydro_N_Ac-Mur_kinase"/>
</dbReference>
<dbReference type="GO" id="GO:0009254">
    <property type="term" value="P:peptidoglycan turnover"/>
    <property type="evidence" value="ECO:0007669"/>
    <property type="project" value="UniProtKB-UniRule"/>
</dbReference>
<comment type="function">
    <text evidence="1">Catalyzes the specific phosphorylation of 1,6-anhydro-N-acetylmuramic acid (anhMurNAc) with the simultaneous cleavage of the 1,6-anhydro ring, generating MurNAc-6-P. Is required for the utilization of anhMurNAc either imported from the medium or derived from its own cell wall murein, and thus plays a role in cell wall recycling.</text>
</comment>
<comment type="pathway">
    <text evidence="1">Cell wall biogenesis; peptidoglycan recycling.</text>
</comment>